<dbReference type="Proteomes" id="UP000700596">
    <property type="component" value="Unassembled WGS sequence"/>
</dbReference>
<accession>A0A9P9DCJ9</accession>
<dbReference type="GO" id="GO:0030154">
    <property type="term" value="P:cell differentiation"/>
    <property type="evidence" value="ECO:0007669"/>
    <property type="project" value="TreeGrafter"/>
</dbReference>
<dbReference type="SUPFAM" id="SSF47095">
    <property type="entry name" value="HMG-box"/>
    <property type="match status" value="1"/>
</dbReference>
<evidence type="ECO:0000256" key="1">
    <source>
        <dbReference type="ARBA" id="ARBA00023015"/>
    </source>
</evidence>
<feature type="region of interest" description="Disordered" evidence="5">
    <location>
        <begin position="1"/>
        <end position="20"/>
    </location>
</feature>
<evidence type="ECO:0000256" key="5">
    <source>
        <dbReference type="SAM" id="MobiDB-lite"/>
    </source>
</evidence>
<protein>
    <recommendedName>
        <fullName evidence="6">HMG box domain-containing protein</fullName>
    </recommendedName>
</protein>
<dbReference type="CDD" id="cd01389">
    <property type="entry name" value="HMG-box_ROX1-like"/>
    <property type="match status" value="1"/>
</dbReference>
<dbReference type="GO" id="GO:0005634">
    <property type="term" value="C:nucleus"/>
    <property type="evidence" value="ECO:0007669"/>
    <property type="project" value="UniProtKB-UniRule"/>
</dbReference>
<dbReference type="GO" id="GO:0000122">
    <property type="term" value="P:negative regulation of transcription by RNA polymerase II"/>
    <property type="evidence" value="ECO:0007669"/>
    <property type="project" value="TreeGrafter"/>
</dbReference>
<dbReference type="InterPro" id="IPR036910">
    <property type="entry name" value="HMG_box_dom_sf"/>
</dbReference>
<feature type="compositionally biased region" description="Basic and acidic residues" evidence="5">
    <location>
        <begin position="41"/>
        <end position="51"/>
    </location>
</feature>
<feature type="compositionally biased region" description="Polar residues" evidence="5">
    <location>
        <begin position="79"/>
        <end position="88"/>
    </location>
</feature>
<dbReference type="InterPro" id="IPR050140">
    <property type="entry name" value="SRY-related_HMG-box_TF-like"/>
</dbReference>
<dbReference type="EMBL" id="JAGMWT010000014">
    <property type="protein sequence ID" value="KAH7116736.1"/>
    <property type="molecule type" value="Genomic_DNA"/>
</dbReference>
<feature type="compositionally biased region" description="Basic and acidic residues" evidence="5">
    <location>
        <begin position="524"/>
        <end position="568"/>
    </location>
</feature>
<feature type="region of interest" description="Disordered" evidence="5">
    <location>
        <begin position="284"/>
        <end position="385"/>
    </location>
</feature>
<keyword evidence="3" id="KW-0804">Transcription</keyword>
<keyword evidence="2 4" id="KW-0238">DNA-binding</keyword>
<feature type="region of interest" description="Disordered" evidence="5">
    <location>
        <begin position="41"/>
        <end position="93"/>
    </location>
</feature>
<name>A0A9P9DCJ9_9PLEO</name>
<gene>
    <name evidence="7" type="ORF">B0J11DRAFT_99681</name>
</gene>
<organism evidence="7 8">
    <name type="scientific">Dendryphion nanum</name>
    <dbReference type="NCBI Taxonomy" id="256645"/>
    <lineage>
        <taxon>Eukaryota</taxon>
        <taxon>Fungi</taxon>
        <taxon>Dikarya</taxon>
        <taxon>Ascomycota</taxon>
        <taxon>Pezizomycotina</taxon>
        <taxon>Dothideomycetes</taxon>
        <taxon>Pleosporomycetidae</taxon>
        <taxon>Pleosporales</taxon>
        <taxon>Torulaceae</taxon>
        <taxon>Dendryphion</taxon>
    </lineage>
</organism>
<reference evidence="7" key="1">
    <citation type="journal article" date="2021" name="Nat. Commun.">
        <title>Genetic determinants of endophytism in the Arabidopsis root mycobiome.</title>
        <authorList>
            <person name="Mesny F."/>
            <person name="Miyauchi S."/>
            <person name="Thiergart T."/>
            <person name="Pickel B."/>
            <person name="Atanasova L."/>
            <person name="Karlsson M."/>
            <person name="Huettel B."/>
            <person name="Barry K.W."/>
            <person name="Haridas S."/>
            <person name="Chen C."/>
            <person name="Bauer D."/>
            <person name="Andreopoulos W."/>
            <person name="Pangilinan J."/>
            <person name="LaButti K."/>
            <person name="Riley R."/>
            <person name="Lipzen A."/>
            <person name="Clum A."/>
            <person name="Drula E."/>
            <person name="Henrissat B."/>
            <person name="Kohler A."/>
            <person name="Grigoriev I.V."/>
            <person name="Martin F.M."/>
            <person name="Hacquard S."/>
        </authorList>
    </citation>
    <scope>NUCLEOTIDE SEQUENCE</scope>
    <source>
        <strain evidence="7">MPI-CAGE-CH-0243</strain>
    </source>
</reference>
<feature type="domain" description="HMG box" evidence="6">
    <location>
        <begin position="142"/>
        <end position="210"/>
    </location>
</feature>
<dbReference type="FunFam" id="1.10.30.10:FF:000041">
    <property type="entry name" value="HMG box family protein"/>
    <property type="match status" value="1"/>
</dbReference>
<feature type="compositionally biased region" description="Pro residues" evidence="5">
    <location>
        <begin position="7"/>
        <end position="20"/>
    </location>
</feature>
<dbReference type="SMART" id="SM00398">
    <property type="entry name" value="HMG"/>
    <property type="match status" value="1"/>
</dbReference>
<evidence type="ECO:0000313" key="7">
    <source>
        <dbReference type="EMBL" id="KAH7116736.1"/>
    </source>
</evidence>
<keyword evidence="1" id="KW-0805">Transcription regulation</keyword>
<dbReference type="Pfam" id="PF00505">
    <property type="entry name" value="HMG_box"/>
    <property type="match status" value="1"/>
</dbReference>
<feature type="DNA-binding region" description="HMG box" evidence="4">
    <location>
        <begin position="142"/>
        <end position="210"/>
    </location>
</feature>
<evidence type="ECO:0000313" key="8">
    <source>
        <dbReference type="Proteomes" id="UP000700596"/>
    </source>
</evidence>
<dbReference type="GO" id="GO:0000978">
    <property type="term" value="F:RNA polymerase II cis-regulatory region sequence-specific DNA binding"/>
    <property type="evidence" value="ECO:0007669"/>
    <property type="project" value="TreeGrafter"/>
</dbReference>
<evidence type="ECO:0000256" key="2">
    <source>
        <dbReference type="ARBA" id="ARBA00023125"/>
    </source>
</evidence>
<dbReference type="GO" id="GO:0001228">
    <property type="term" value="F:DNA-binding transcription activator activity, RNA polymerase II-specific"/>
    <property type="evidence" value="ECO:0007669"/>
    <property type="project" value="TreeGrafter"/>
</dbReference>
<sequence length="687" mass="76781">MLASRHLPPPMLHRPPAPPLPVATFYNVPRRYIKSIMQMGHDTKMTDSDSRIRRKSSRIQDLHLAPTSHTVEHGKDVRTSSPTPFSPRTNKRRAISLNTEVNGVLFGESNSPIDFRAPPSALSTGSGELSGHVCLCQPEPKIPRPRNAFILYRQYHQHAIVARNPGLPNPDISKIIGEQWKSESADQKLIWQNLAQEEKSRHQEQYPDYRYQPRRIAKNGSISSVPSPAFTIVEKYRCSKCGGRSIKTPTSPFLTASPTLPPINAPDSGTPTTLHLPSMTSNLSLDSPAYRRRGLGPSSLSNIQVPSPVHGDSTMYSSGILTPDSKRRCYNNYPTSSAGTGKRPDAPGYHGRRDSLPAAHILRPSPPKTATMPPPRTPRGGRRSSVDLNLLVPNQHDQSRSVEAMVMSVPYPVKVKVLGRITPPLKDPGPTSPAISVRGAIIAIEGDNLVDVKELSDWLKDFLSKEPELSPRIFEAPQTPREGEKEVAFEDYLDLIRDWHGKSKELIQYITTPLISLTSSSSSDNDKMSEDSEKEDRKEKEKNNENKRENQVEKEKEKEKENEKHKESSPSSQLGSPKPIAILPTYQLSASDIYTSRIPIQDAYSPTDHWQWMATLWRGTVGPDLTVYVNSLDPKDQGHVGKQVDVNEEVRLLTVKKEKNRRIEESALRRVGFEVGEWVRGMGTRGR</sequence>
<dbReference type="PANTHER" id="PTHR10270:SF320">
    <property type="entry name" value="BOX TRANSCRIPTIONAL REGULATOR, PUTATIVE (AFU_ORTHOLOGUE AFUA_4G10820)-RELATED"/>
    <property type="match status" value="1"/>
</dbReference>
<dbReference type="OrthoDB" id="6247875at2759"/>
<dbReference type="PROSITE" id="PS50118">
    <property type="entry name" value="HMG_BOX_2"/>
    <property type="match status" value="1"/>
</dbReference>
<feature type="compositionally biased region" description="Pro residues" evidence="5">
    <location>
        <begin position="364"/>
        <end position="377"/>
    </location>
</feature>
<dbReference type="Gene3D" id="1.10.30.10">
    <property type="entry name" value="High mobility group box domain"/>
    <property type="match status" value="1"/>
</dbReference>
<dbReference type="PANTHER" id="PTHR10270">
    <property type="entry name" value="SOX TRANSCRIPTION FACTOR"/>
    <property type="match status" value="1"/>
</dbReference>
<evidence type="ECO:0000259" key="6">
    <source>
        <dbReference type="PROSITE" id="PS50118"/>
    </source>
</evidence>
<dbReference type="InterPro" id="IPR009071">
    <property type="entry name" value="HMG_box_dom"/>
</dbReference>
<proteinExistence type="predicted"/>
<dbReference type="AlphaFoldDB" id="A0A9P9DCJ9"/>
<evidence type="ECO:0000256" key="3">
    <source>
        <dbReference type="ARBA" id="ARBA00023163"/>
    </source>
</evidence>
<evidence type="ECO:0000256" key="4">
    <source>
        <dbReference type="PROSITE-ProRule" id="PRU00267"/>
    </source>
</evidence>
<keyword evidence="4" id="KW-0539">Nucleus</keyword>
<comment type="caution">
    <text evidence="7">The sequence shown here is derived from an EMBL/GenBank/DDBJ whole genome shotgun (WGS) entry which is preliminary data.</text>
</comment>
<keyword evidence="8" id="KW-1185">Reference proteome</keyword>
<feature type="region of interest" description="Disordered" evidence="5">
    <location>
        <begin position="518"/>
        <end position="579"/>
    </location>
</feature>